<dbReference type="Gene3D" id="3.40.50.620">
    <property type="entry name" value="HUPs"/>
    <property type="match status" value="1"/>
</dbReference>
<sequence>MRWIDKIKNDPDKIIFLSHGGGVDSTALYLLLMDNGLEPMKDFWPIYVDTGGDLPESRAYVRQFARTYPLLIVTPNVEGYTNIFDYFWHKQIIPFFSGKSCNAKWKMAPLERMIRNIAADLDPWGDKGFYQCLGYNADEGYREARSADRFQDQGVKSIYPLIEEGLGREACKQLIRDHGLTVPPKSACFFCGAQKAHEWKSLRRNHPELYESARLLEERSNNRRKCEGKAPAYFNALCPVNITADEDLATIDNEKFPAPKFTLAPLKASDQEYVNYLVEKEMDRRYGPYFAIVSPGSFEEAFNRTCTEMGVPFIPLKTRNSPRFSDEAFDFDLAAQPRTYTLSASMHRTIRKHRNRALNKCDAMANLILELDERPCPGGPVGSPPDLPGLCFTRKKGKKKPAQQQEQLALFAA</sequence>
<evidence type="ECO:0000313" key="2">
    <source>
        <dbReference type="EMBL" id="BBD10112.1"/>
    </source>
</evidence>
<name>A0A2Z6B3N5_9BACT</name>
<gene>
    <name evidence="2" type="ORF">DFE_A0011</name>
</gene>
<dbReference type="SUPFAM" id="SSF52402">
    <property type="entry name" value="Adenine nucleotide alpha hydrolases-like"/>
    <property type="match status" value="1"/>
</dbReference>
<accession>A0A2Z6B3N5</accession>
<proteinExistence type="predicted"/>
<keyword evidence="2" id="KW-0614">Plasmid</keyword>
<reference evidence="2 3" key="1">
    <citation type="journal article" date="2018" name="Sci. Adv.">
        <title>Multi-heme cytochromes provide a pathway for survival in energy-limited environments.</title>
        <authorList>
            <person name="Deng X."/>
            <person name="Dohmae N."/>
            <person name="Nealson K.H."/>
            <person name="Hashimoto K."/>
            <person name="Okamoto A."/>
        </authorList>
    </citation>
    <scope>NUCLEOTIDE SEQUENCE [LARGE SCALE GENOMIC DNA]</scope>
    <source>
        <strain evidence="2 3">IS5</strain>
        <plasmid evidence="3">pdfe dna</plasmid>
    </source>
</reference>
<evidence type="ECO:0000313" key="3">
    <source>
        <dbReference type="Proteomes" id="UP000269883"/>
    </source>
</evidence>
<dbReference type="KEGG" id="dfl:DFE_A0011"/>
<evidence type="ECO:0000256" key="1">
    <source>
        <dbReference type="SAM" id="MobiDB-lite"/>
    </source>
</evidence>
<protein>
    <recommendedName>
        <fullName evidence="4">Phosphoadenosine phosphosulphate reductase domain-containing protein</fullName>
    </recommendedName>
</protein>
<organism evidence="2 3">
    <name type="scientific">Desulfovibrio ferrophilus</name>
    <dbReference type="NCBI Taxonomy" id="241368"/>
    <lineage>
        <taxon>Bacteria</taxon>
        <taxon>Pseudomonadati</taxon>
        <taxon>Thermodesulfobacteriota</taxon>
        <taxon>Desulfovibrionia</taxon>
        <taxon>Desulfovibrionales</taxon>
        <taxon>Desulfovibrionaceae</taxon>
        <taxon>Desulfovibrio</taxon>
    </lineage>
</organism>
<dbReference type="EMBL" id="AP017379">
    <property type="protein sequence ID" value="BBD10112.1"/>
    <property type="molecule type" value="Genomic_DNA"/>
</dbReference>
<dbReference type="RefSeq" id="WP_126381586.1">
    <property type="nucleotide sequence ID" value="NZ_AP017379.1"/>
</dbReference>
<dbReference type="Proteomes" id="UP000269883">
    <property type="component" value="Plasmid pDFE"/>
</dbReference>
<dbReference type="AlphaFoldDB" id="A0A2Z6B3N5"/>
<keyword evidence="3" id="KW-1185">Reference proteome</keyword>
<feature type="region of interest" description="Disordered" evidence="1">
    <location>
        <begin position="394"/>
        <end position="413"/>
    </location>
</feature>
<feature type="compositionally biased region" description="Low complexity" evidence="1">
    <location>
        <begin position="402"/>
        <end position="413"/>
    </location>
</feature>
<evidence type="ECO:0008006" key="4">
    <source>
        <dbReference type="Google" id="ProtNLM"/>
    </source>
</evidence>
<dbReference type="OrthoDB" id="9774475at2"/>
<dbReference type="InterPro" id="IPR014729">
    <property type="entry name" value="Rossmann-like_a/b/a_fold"/>
</dbReference>
<geneLocation type="plasmid" evidence="3">
    <name>pdfe dna</name>
</geneLocation>